<reference evidence="2 3" key="1">
    <citation type="journal article" date="2015" name="Sci. Rep.">
        <title>The power of single molecule real-time sequencing technology in the de novo assembly of a eukaryotic genome.</title>
        <authorList>
            <person name="Sakai H."/>
            <person name="Naito K."/>
            <person name="Ogiso-Tanaka E."/>
            <person name="Takahashi Y."/>
            <person name="Iseki K."/>
            <person name="Muto C."/>
            <person name="Satou K."/>
            <person name="Teruya K."/>
            <person name="Shiroma A."/>
            <person name="Shimoji M."/>
            <person name="Hirano T."/>
            <person name="Itoh T."/>
            <person name="Kaga A."/>
            <person name="Tomooka N."/>
        </authorList>
    </citation>
    <scope>NUCLEOTIDE SEQUENCE</scope>
    <source>
        <strain evidence="3">cv. Shumari</strain>
    </source>
</reference>
<proteinExistence type="predicted"/>
<name>A0A0S3TDQ4_PHAAN</name>
<accession>A0A0S3TDQ4</accession>
<dbReference type="EMBL" id="AP015080">
    <property type="protein sequence ID" value="BAU03107.1"/>
    <property type="molecule type" value="Genomic_DNA"/>
</dbReference>
<gene>
    <name evidence="2" type="primary">Vigan.UMG012300</name>
    <name evidence="1" type="synonym">Vigan.06G067000</name>
    <name evidence="1" type="ORF">VIGAN_06067000</name>
    <name evidence="2" type="ORF">VIGAN_UM012300</name>
</gene>
<evidence type="ECO:0000313" key="3">
    <source>
        <dbReference type="Proteomes" id="UP000291084"/>
    </source>
</evidence>
<dbReference type="AlphaFoldDB" id="A0A0S3TDQ4"/>
<protein>
    <submittedName>
        <fullName evidence="2">Uncharacterized protein</fullName>
    </submittedName>
</protein>
<organism evidence="2">
    <name type="scientific">Vigna angularis var. angularis</name>
    <dbReference type="NCBI Taxonomy" id="157739"/>
    <lineage>
        <taxon>Eukaryota</taxon>
        <taxon>Viridiplantae</taxon>
        <taxon>Streptophyta</taxon>
        <taxon>Embryophyta</taxon>
        <taxon>Tracheophyta</taxon>
        <taxon>Spermatophyta</taxon>
        <taxon>Magnoliopsida</taxon>
        <taxon>eudicotyledons</taxon>
        <taxon>Gunneridae</taxon>
        <taxon>Pentapetalae</taxon>
        <taxon>rosids</taxon>
        <taxon>fabids</taxon>
        <taxon>Fabales</taxon>
        <taxon>Fabaceae</taxon>
        <taxon>Papilionoideae</taxon>
        <taxon>50 kb inversion clade</taxon>
        <taxon>NPAAA clade</taxon>
        <taxon>indigoferoid/millettioid clade</taxon>
        <taxon>Phaseoleae</taxon>
        <taxon>Vigna</taxon>
    </lineage>
</organism>
<dbReference type="Proteomes" id="UP000291084">
    <property type="component" value="Chromosome 6"/>
</dbReference>
<evidence type="ECO:0000313" key="1">
    <source>
        <dbReference type="EMBL" id="BAT89657.1"/>
    </source>
</evidence>
<evidence type="ECO:0000313" key="2">
    <source>
        <dbReference type="EMBL" id="BAU03107.1"/>
    </source>
</evidence>
<sequence>RSFGHLLGGSFVKWPQNQSHPTTFQRSFEPATLLKPKEEVGLKTEGAVGIVLNQKQEVVTKSAVEILNDQHRNSAPVARLAMTRRVRPLVS</sequence>
<keyword evidence="3" id="KW-1185">Reference proteome</keyword>
<feature type="non-terminal residue" evidence="2">
    <location>
        <position position="1"/>
    </location>
</feature>
<dbReference type="EMBL" id="AP015039">
    <property type="protein sequence ID" value="BAT89657.1"/>
    <property type="molecule type" value="Genomic_DNA"/>
</dbReference>